<evidence type="ECO:0000256" key="6">
    <source>
        <dbReference type="SAM" id="Phobius"/>
    </source>
</evidence>
<accession>A0A9D1URD2</accession>
<name>A0A9D1URD2_9CORY</name>
<dbReference type="PANTHER" id="PTHR10010">
    <property type="entry name" value="SOLUTE CARRIER FAMILY 34 SODIUM PHOSPHATE , MEMBER 2-RELATED"/>
    <property type="match status" value="1"/>
</dbReference>
<dbReference type="Proteomes" id="UP000824189">
    <property type="component" value="Unassembled WGS sequence"/>
</dbReference>
<gene>
    <name evidence="7" type="ORF">H9867_10255</name>
</gene>
<evidence type="ECO:0000256" key="4">
    <source>
        <dbReference type="ARBA" id="ARBA00022989"/>
    </source>
</evidence>
<dbReference type="GO" id="GO:0005436">
    <property type="term" value="F:sodium:phosphate symporter activity"/>
    <property type="evidence" value="ECO:0007669"/>
    <property type="project" value="InterPro"/>
</dbReference>
<feature type="transmembrane region" description="Helical" evidence="6">
    <location>
        <begin position="202"/>
        <end position="224"/>
    </location>
</feature>
<dbReference type="GO" id="GO:0044341">
    <property type="term" value="P:sodium-dependent phosphate transport"/>
    <property type="evidence" value="ECO:0007669"/>
    <property type="project" value="InterPro"/>
</dbReference>
<dbReference type="AlphaFoldDB" id="A0A9D1URD2"/>
<evidence type="ECO:0000256" key="1">
    <source>
        <dbReference type="ARBA" id="ARBA00004651"/>
    </source>
</evidence>
<protein>
    <submittedName>
        <fullName evidence="7">Na/Pi symporter</fullName>
    </submittedName>
</protein>
<dbReference type="NCBIfam" id="NF037997">
    <property type="entry name" value="Na_Pi_symport"/>
    <property type="match status" value="2"/>
</dbReference>
<evidence type="ECO:0000256" key="3">
    <source>
        <dbReference type="ARBA" id="ARBA00022692"/>
    </source>
</evidence>
<feature type="transmembrane region" description="Helical" evidence="6">
    <location>
        <begin position="285"/>
        <end position="307"/>
    </location>
</feature>
<proteinExistence type="predicted"/>
<feature type="transmembrane region" description="Helical" evidence="6">
    <location>
        <begin position="314"/>
        <end position="339"/>
    </location>
</feature>
<dbReference type="GO" id="GO:0005886">
    <property type="term" value="C:plasma membrane"/>
    <property type="evidence" value="ECO:0007669"/>
    <property type="project" value="UniProtKB-SubCell"/>
</dbReference>
<keyword evidence="2" id="KW-1003">Cell membrane</keyword>
<organism evidence="7 8">
    <name type="scientific">Candidatus Corynebacterium gallistercoris</name>
    <dbReference type="NCBI Taxonomy" id="2838530"/>
    <lineage>
        <taxon>Bacteria</taxon>
        <taxon>Bacillati</taxon>
        <taxon>Actinomycetota</taxon>
        <taxon>Actinomycetes</taxon>
        <taxon>Mycobacteriales</taxon>
        <taxon>Corynebacteriaceae</taxon>
        <taxon>Corynebacterium</taxon>
    </lineage>
</organism>
<dbReference type="Pfam" id="PF02690">
    <property type="entry name" value="Na_Pi_cotrans"/>
    <property type="match status" value="2"/>
</dbReference>
<evidence type="ECO:0000256" key="5">
    <source>
        <dbReference type="ARBA" id="ARBA00023136"/>
    </source>
</evidence>
<comment type="subcellular location">
    <subcellularLocation>
        <location evidence="1">Cell membrane</location>
        <topology evidence="1">Multi-pass membrane protein</topology>
    </subcellularLocation>
</comment>
<keyword evidence="4 6" id="KW-1133">Transmembrane helix</keyword>
<feature type="transmembrane region" description="Helical" evidence="6">
    <location>
        <begin position="12"/>
        <end position="33"/>
    </location>
</feature>
<feature type="transmembrane region" description="Helical" evidence="6">
    <location>
        <begin position="245"/>
        <end position="265"/>
    </location>
</feature>
<evidence type="ECO:0000313" key="8">
    <source>
        <dbReference type="Proteomes" id="UP000824189"/>
    </source>
</evidence>
<sequence length="384" mass="39763">MSAPPTRQLPKWALISLAIGSLYLLLVAIGVIGDGFKALGKDAAEGLFEFATNPFIALFVGILATAIIQSSSTTTAIVVTLVGAGAVPMEVAIPMVMGANIGTSVTNTLASLGHAGKLDEFKRAFTAATVHDYFNLSAVAILLPLELIFHPIEKGATWLSNALFGTILPSPDDADFLGKITDPVADLIGPKGATGALPLSDVWIGMITILLGVLMIFLAVRWLGKLLQQLIVGKAQELLEKTVGGTPLVAMGTGALVTVAAQSSSVTTSIMVPFAGSGALTPRQIYPMTLGANVGTTVTTLIAALAVTGDGSKAALTIALVHLLFNLYGIVIIYGIPFLRPLPLKAAEWLAGLAAERKILAIAYVLGVFIIIPGSMILAKVALF</sequence>
<dbReference type="EMBL" id="DXFZ01000121">
    <property type="protein sequence ID" value="HIW96838.1"/>
    <property type="molecule type" value="Genomic_DNA"/>
</dbReference>
<dbReference type="PANTHER" id="PTHR10010:SF46">
    <property type="entry name" value="SODIUM-DEPENDENT PHOSPHATE TRANSPORT PROTEIN 2B"/>
    <property type="match status" value="1"/>
</dbReference>
<feature type="transmembrane region" description="Helical" evidence="6">
    <location>
        <begin position="54"/>
        <end position="79"/>
    </location>
</feature>
<keyword evidence="5 6" id="KW-0472">Membrane</keyword>
<evidence type="ECO:0000256" key="2">
    <source>
        <dbReference type="ARBA" id="ARBA00022475"/>
    </source>
</evidence>
<keyword evidence="3 6" id="KW-0812">Transmembrane</keyword>
<reference evidence="7" key="2">
    <citation type="submission" date="2021-04" db="EMBL/GenBank/DDBJ databases">
        <authorList>
            <person name="Gilroy R."/>
        </authorList>
    </citation>
    <scope>NUCLEOTIDE SEQUENCE</scope>
    <source>
        <strain evidence="7">4376</strain>
    </source>
</reference>
<evidence type="ECO:0000313" key="7">
    <source>
        <dbReference type="EMBL" id="HIW96838.1"/>
    </source>
</evidence>
<dbReference type="InterPro" id="IPR003841">
    <property type="entry name" value="Na/Pi_transpt"/>
</dbReference>
<reference evidence="7" key="1">
    <citation type="journal article" date="2021" name="PeerJ">
        <title>Extensive microbial diversity within the chicken gut microbiome revealed by metagenomics and culture.</title>
        <authorList>
            <person name="Gilroy R."/>
            <person name="Ravi A."/>
            <person name="Getino M."/>
            <person name="Pursley I."/>
            <person name="Horton D.L."/>
            <person name="Alikhan N.F."/>
            <person name="Baker D."/>
            <person name="Gharbi K."/>
            <person name="Hall N."/>
            <person name="Watson M."/>
            <person name="Adriaenssens E.M."/>
            <person name="Foster-Nyarko E."/>
            <person name="Jarju S."/>
            <person name="Secka A."/>
            <person name="Antonio M."/>
            <person name="Oren A."/>
            <person name="Chaudhuri R.R."/>
            <person name="La Ragione R."/>
            <person name="Hildebrand F."/>
            <person name="Pallen M.J."/>
        </authorList>
    </citation>
    <scope>NUCLEOTIDE SEQUENCE</scope>
    <source>
        <strain evidence="7">4376</strain>
    </source>
</reference>
<comment type="caution">
    <text evidence="7">The sequence shown here is derived from an EMBL/GenBank/DDBJ whole genome shotgun (WGS) entry which is preliminary data.</text>
</comment>
<feature type="transmembrane region" description="Helical" evidence="6">
    <location>
        <begin position="359"/>
        <end position="383"/>
    </location>
</feature>